<organism evidence="1 2">
    <name type="scientific">Aliiroseovarius halocynthiae</name>
    <dbReference type="NCBI Taxonomy" id="985055"/>
    <lineage>
        <taxon>Bacteria</taxon>
        <taxon>Pseudomonadati</taxon>
        <taxon>Pseudomonadota</taxon>
        <taxon>Alphaproteobacteria</taxon>
        <taxon>Rhodobacterales</taxon>
        <taxon>Paracoccaceae</taxon>
        <taxon>Aliiroseovarius</taxon>
    </lineage>
</organism>
<proteinExistence type="predicted"/>
<keyword evidence="2" id="KW-1185">Reference proteome</keyword>
<dbReference type="EMBL" id="VICH01000004">
    <property type="protein sequence ID" value="TQV69193.1"/>
    <property type="molecule type" value="Genomic_DNA"/>
</dbReference>
<gene>
    <name evidence="1" type="ORF">FIL88_06435</name>
</gene>
<evidence type="ECO:0000313" key="2">
    <source>
        <dbReference type="Proteomes" id="UP000315816"/>
    </source>
</evidence>
<dbReference type="SUPFAM" id="SSF110849">
    <property type="entry name" value="ParB/Sulfiredoxin"/>
    <property type="match status" value="1"/>
</dbReference>
<dbReference type="Gene3D" id="3.90.1530.10">
    <property type="entry name" value="Conserved hypothetical protein from pyrococcus furiosus pfu- 392566-001, ParB domain"/>
    <property type="match status" value="1"/>
</dbReference>
<evidence type="ECO:0000313" key="1">
    <source>
        <dbReference type="EMBL" id="TQV69193.1"/>
    </source>
</evidence>
<dbReference type="InterPro" id="IPR036086">
    <property type="entry name" value="ParB/Sulfiredoxin_sf"/>
</dbReference>
<dbReference type="CDD" id="cd16400">
    <property type="entry name" value="ParB_Srx_like_nuclease"/>
    <property type="match status" value="1"/>
</dbReference>
<comment type="caution">
    <text evidence="1">The sequence shown here is derived from an EMBL/GenBank/DDBJ whole genome shotgun (WGS) entry which is preliminary data.</text>
</comment>
<protein>
    <submittedName>
        <fullName evidence="1">Transcriptional regulator</fullName>
    </submittedName>
</protein>
<dbReference type="RefSeq" id="WP_142852945.1">
    <property type="nucleotide sequence ID" value="NZ_FXWW01000001.1"/>
</dbReference>
<name>A0A545SW50_9RHOB</name>
<dbReference type="Proteomes" id="UP000315816">
    <property type="component" value="Unassembled WGS sequence"/>
</dbReference>
<dbReference type="OrthoDB" id="8565623at2"/>
<accession>A0A545SW50</accession>
<reference evidence="1 2" key="1">
    <citation type="submission" date="2019-06" db="EMBL/GenBank/DDBJ databases">
        <title>A novel species of marine bacteria.</title>
        <authorList>
            <person name="Wang Y."/>
        </authorList>
    </citation>
    <scope>NUCLEOTIDE SEQUENCE [LARGE SCALE GENOMIC DNA]</scope>
    <source>
        <strain evidence="1 2">MA1-10</strain>
    </source>
</reference>
<dbReference type="AlphaFoldDB" id="A0A545SW50"/>
<sequence>MLNYSTTPHAHLPKAACAEIELYDIAKIRPHEEIDLGYATELARKIGSSRVFTTPVVVERKHGVLLDGHHRFHAMRCVLKAARIPAVVIDYDDISFTAVGSWRENISVTKQDVINAGLKGPLMPKKTSRHTFFFTIENVSTQLHELQ</sequence>